<dbReference type="InterPro" id="IPR014057">
    <property type="entry name" value="HI1420"/>
</dbReference>
<dbReference type="OrthoDB" id="9798416at2"/>
<dbReference type="PANTHER" id="PTHR40275">
    <property type="entry name" value="SSL7038 PROTEIN"/>
    <property type="match status" value="1"/>
</dbReference>
<dbReference type="GeneID" id="92984962"/>
<accession>A0A0K8IYH1</accession>
<dbReference type="InterPro" id="IPR010982">
    <property type="entry name" value="Lambda_DNA-bd_dom_sf"/>
</dbReference>
<evidence type="ECO:0000313" key="2">
    <source>
        <dbReference type="Proteomes" id="UP000000421"/>
    </source>
</evidence>
<name>A0A0H3LVP5_BARHE</name>
<dbReference type="Pfam" id="PF21716">
    <property type="entry name" value="dnstrm_HI1420"/>
    <property type="match status" value="1"/>
</dbReference>
<sequence>MEITKFDTSEYFKTPETQRILLEDALESKDSKYLAHALGIIAKNQGMSKIAQNTGLSRESLYRSLSDKGDPRLSTFLSVLSALDLQMSLTPIQKNCKEQKALEEAS</sequence>
<gene>
    <name evidence="1" type="ordered locus">BH02970</name>
</gene>
<protein>
    <submittedName>
        <fullName evidence="1">Hypothetical prophage protein</fullName>
    </submittedName>
</protein>
<dbReference type="KEGG" id="bhe:BH02970"/>
<dbReference type="SUPFAM" id="SSF47413">
    <property type="entry name" value="lambda repressor-like DNA-binding domains"/>
    <property type="match status" value="1"/>
</dbReference>
<organism evidence="1 2">
    <name type="scientific">Bartonella henselae (strain ATCC 49882 / DSM 28221 / CCUG 30454 / Houston 1)</name>
    <name type="common">Rochalimaea henselae</name>
    <dbReference type="NCBI Taxonomy" id="283166"/>
    <lineage>
        <taxon>Bacteria</taxon>
        <taxon>Pseudomonadati</taxon>
        <taxon>Pseudomonadota</taxon>
        <taxon>Alphaproteobacteria</taxon>
        <taxon>Hyphomicrobiales</taxon>
        <taxon>Bartonellaceae</taxon>
        <taxon>Bartonella</taxon>
    </lineage>
</organism>
<dbReference type="RefSeq" id="WP_011180241.1">
    <property type="nucleotide sequence ID" value="NC_005956.1"/>
</dbReference>
<dbReference type="eggNOG" id="COG3636">
    <property type="taxonomic scope" value="Bacteria"/>
</dbReference>
<dbReference type="PaxDb" id="283166-BH02970"/>
<dbReference type="NCBIfam" id="TIGR02684">
    <property type="entry name" value="dnstrm_HI1420"/>
    <property type="match status" value="1"/>
</dbReference>
<reference evidence="1 2" key="1">
    <citation type="journal article" date="2004" name="Proc. Natl. Acad. Sci. U.S.A.">
        <title>The louse-borne human pathogen Bartonella quintana is a genomic derivative of the zoonotic agent Bartonella henselae.</title>
        <authorList>
            <person name="Alsmark U.C.M."/>
            <person name="Frank A.C."/>
            <person name="Karlberg E.O."/>
            <person name="Legault B.-A."/>
            <person name="Ardell D.H."/>
            <person name="Canbaeck B."/>
            <person name="Eriksson A.-S."/>
            <person name="Naeslund A.K."/>
            <person name="Handley S.A."/>
            <person name="Huvet M."/>
            <person name="La Scola B."/>
            <person name="Holmberg M."/>
            <person name="Andersson S.G.E."/>
        </authorList>
    </citation>
    <scope>NUCLEOTIDE SEQUENCE [LARGE SCALE GENOMIC DNA]</scope>
    <source>
        <strain evidence="2">ATCC 49882 / DSM 28221 / CCUG 30454 / Houston 1</strain>
    </source>
</reference>
<keyword evidence="2" id="KW-1185">Reference proteome</keyword>
<accession>A0A0H3LVP5</accession>
<dbReference type="GO" id="GO:0003677">
    <property type="term" value="F:DNA binding"/>
    <property type="evidence" value="ECO:0007669"/>
    <property type="project" value="InterPro"/>
</dbReference>
<dbReference type="EnsemblBacteria" id="CAF27108">
    <property type="protein sequence ID" value="CAF27108"/>
    <property type="gene ID" value="BH02970"/>
</dbReference>
<dbReference type="AlphaFoldDB" id="A0A0H3LVP5"/>
<dbReference type="Proteomes" id="UP000000421">
    <property type="component" value="Chromosome"/>
</dbReference>
<dbReference type="PANTHER" id="PTHR40275:SF1">
    <property type="entry name" value="SSL7038 PROTEIN"/>
    <property type="match status" value="1"/>
</dbReference>
<dbReference type="EMBL" id="BX897699">
    <property type="protein sequence ID" value="CAF27108.1"/>
    <property type="molecule type" value="Genomic_DNA"/>
</dbReference>
<proteinExistence type="predicted"/>
<evidence type="ECO:0000313" key="1">
    <source>
        <dbReference type="EMBL" id="CAF27108.1"/>
    </source>
</evidence>